<organism evidence="5 6">
    <name type="scientific">Steroidobacter agaridevorans</name>
    <dbReference type="NCBI Taxonomy" id="2695856"/>
    <lineage>
        <taxon>Bacteria</taxon>
        <taxon>Pseudomonadati</taxon>
        <taxon>Pseudomonadota</taxon>
        <taxon>Gammaproteobacteria</taxon>
        <taxon>Steroidobacterales</taxon>
        <taxon>Steroidobacteraceae</taxon>
        <taxon>Steroidobacter</taxon>
    </lineage>
</organism>
<protein>
    <recommendedName>
        <fullName evidence="4">PqqA binding protein</fullName>
    </recommendedName>
    <alternativeName>
        <fullName evidence="4">Coenzyme PQQ synthesis protein D</fullName>
    </alternativeName>
    <alternativeName>
        <fullName evidence="4">Pyrroloquinoline quinone biosynthesis protein D</fullName>
    </alternativeName>
</protein>
<comment type="similarity">
    <text evidence="4">Belongs to the PqqD family.</text>
</comment>
<dbReference type="InterPro" id="IPR008792">
    <property type="entry name" value="PQQD"/>
</dbReference>
<name>A0A829YFG5_9GAMM</name>
<dbReference type="GO" id="GO:0048038">
    <property type="term" value="F:quinone binding"/>
    <property type="evidence" value="ECO:0007669"/>
    <property type="project" value="InterPro"/>
</dbReference>
<dbReference type="Proteomes" id="UP000445000">
    <property type="component" value="Unassembled WGS sequence"/>
</dbReference>
<comment type="pathway">
    <text evidence="1 4">Cofactor biosynthesis; pyrroloquinoline quinone biosynthesis.</text>
</comment>
<dbReference type="HAMAP" id="MF_00655">
    <property type="entry name" value="PQQ_syn_PqqD"/>
    <property type="match status" value="1"/>
</dbReference>
<comment type="caution">
    <text evidence="5">The sequence shown here is derived from an EMBL/GenBank/DDBJ whole genome shotgun (WGS) entry which is preliminary data.</text>
</comment>
<comment type="subunit">
    <text evidence="2 4">Monomer. Interacts with PqqE.</text>
</comment>
<proteinExistence type="inferred from homology"/>
<dbReference type="InterPro" id="IPR022479">
    <property type="entry name" value="PqqD_bac"/>
</dbReference>
<evidence type="ECO:0000256" key="4">
    <source>
        <dbReference type="HAMAP-Rule" id="MF_00655"/>
    </source>
</evidence>
<gene>
    <name evidence="4 5" type="primary">pqqD</name>
    <name evidence="5" type="ORF">GCM10011487_39600</name>
</gene>
<dbReference type="Gene3D" id="1.10.10.1150">
    <property type="entry name" value="Coenzyme PQQ synthesis protein D (PqqD)"/>
    <property type="match status" value="1"/>
</dbReference>
<sequence>MTQADRPSIRPGIRLQWEAVQNAYVLLYPEGMVKLNTSAAEILRRCDGMRSVDEIVADLESTFNRNGLQPEIEHFLQLARAQGWLSAAES</sequence>
<evidence type="ECO:0000256" key="1">
    <source>
        <dbReference type="ARBA" id="ARBA00004886"/>
    </source>
</evidence>
<dbReference type="InterPro" id="IPR041881">
    <property type="entry name" value="PqqD_sf"/>
</dbReference>
<dbReference type="AlphaFoldDB" id="A0A829YFG5"/>
<evidence type="ECO:0000256" key="3">
    <source>
        <dbReference type="ARBA" id="ARBA00022905"/>
    </source>
</evidence>
<comment type="function">
    <text evidence="4">Functions as a PqqA binding protein and presents PqqA to PqqE, in the pyrroloquinoline quinone (PQQ) biosynthetic pathway.</text>
</comment>
<evidence type="ECO:0000313" key="6">
    <source>
        <dbReference type="Proteomes" id="UP000445000"/>
    </source>
</evidence>
<keyword evidence="3 4" id="KW-0884">PQQ biosynthesis</keyword>
<dbReference type="UniPathway" id="UPA00539"/>
<dbReference type="RefSeq" id="WP_161813645.1">
    <property type="nucleotide sequence ID" value="NZ_BLJN01000004.1"/>
</dbReference>
<dbReference type="EMBL" id="BLJN01000004">
    <property type="protein sequence ID" value="GFE81960.1"/>
    <property type="molecule type" value="Genomic_DNA"/>
</dbReference>
<dbReference type="NCBIfam" id="NF002535">
    <property type="entry name" value="PRK02079.1"/>
    <property type="match status" value="1"/>
</dbReference>
<evidence type="ECO:0000256" key="2">
    <source>
        <dbReference type="ARBA" id="ARBA00011741"/>
    </source>
</evidence>
<dbReference type="NCBIfam" id="TIGR03859">
    <property type="entry name" value="PQQ_PqqD"/>
    <property type="match status" value="1"/>
</dbReference>
<dbReference type="Pfam" id="PF05402">
    <property type="entry name" value="PqqD"/>
    <property type="match status" value="1"/>
</dbReference>
<keyword evidence="6" id="KW-1185">Reference proteome</keyword>
<reference evidence="6" key="1">
    <citation type="submission" date="2020-01" db="EMBL/GenBank/DDBJ databases">
        <title>'Steroidobacter agaridevorans' sp. nov., agar-degrading bacteria isolated from rhizosphere soils.</title>
        <authorList>
            <person name="Ikenaga M."/>
            <person name="Kataoka M."/>
            <person name="Murouchi A."/>
            <person name="Katsuragi S."/>
            <person name="Sakai M."/>
        </authorList>
    </citation>
    <scope>NUCLEOTIDE SEQUENCE [LARGE SCALE GENOMIC DNA]</scope>
    <source>
        <strain evidence="6">YU21-B</strain>
    </source>
</reference>
<accession>A0A829YFG5</accession>
<dbReference type="GO" id="GO:0018189">
    <property type="term" value="P:pyrroloquinoline quinone biosynthetic process"/>
    <property type="evidence" value="ECO:0007669"/>
    <property type="project" value="UniProtKB-UniRule"/>
</dbReference>
<evidence type="ECO:0000313" key="5">
    <source>
        <dbReference type="EMBL" id="GFE81960.1"/>
    </source>
</evidence>